<feature type="transmembrane region" description="Helical" evidence="8">
    <location>
        <begin position="419"/>
        <end position="438"/>
    </location>
</feature>
<protein>
    <submittedName>
        <fullName evidence="9">Uncharacterized protein</fullName>
    </submittedName>
</protein>
<sequence>MKGMHVHLHTHATHGHAHGPVPSSAGSSELLRHRVISQVLELGIIIHSVIIGISLGASESPKTIKPLVAALTFHQFFEAVAVIMAVLKENNKFLISTFLIFLVVLLPTLVVGECTCDPEDEDHDKGKAMRYKIAALVSILVASAIGVCIPLLGKVIPALSPEKDIFFIIKAFAAGVILSTGFIHVLPDAFENLTSPCLKEHPWGDFPFTGFVAMCTAMGTLMVDTYATAYFQNHHFKGGQVEANDVDKESGHEGHVHLHTHATHGHAHGPVPSSTDSSELLRHRVISQVLELGIIVHSIIIGISLGASESPKTIKPLVAALTFHQFFEGMGLGSCITQANFKRASVTIMGLFFALTTPIGIGIGIGITNVYDDNSPTALIVEGIFNAASAGILIYMALVDLLAADFMNPRMQKSGRLRLGSNLSLLLGAGLMSLLAKWA</sequence>
<evidence type="ECO:0000313" key="9">
    <source>
        <dbReference type="EMBL" id="KAK7316522.1"/>
    </source>
</evidence>
<evidence type="ECO:0000313" key="10">
    <source>
        <dbReference type="Proteomes" id="UP001359559"/>
    </source>
</evidence>
<feature type="transmembrane region" description="Helical" evidence="8">
    <location>
        <begin position="64"/>
        <end position="86"/>
    </location>
</feature>
<comment type="caution">
    <text evidence="8">Lacks conserved residue(s) required for the propagation of feature annotation.</text>
</comment>
<feature type="transmembrane region" description="Helical" evidence="8">
    <location>
        <begin position="165"/>
        <end position="186"/>
    </location>
</feature>
<evidence type="ECO:0000256" key="7">
    <source>
        <dbReference type="ARBA" id="ARBA00023136"/>
    </source>
</evidence>
<feature type="transmembrane region" description="Helical" evidence="8">
    <location>
        <begin position="206"/>
        <end position="227"/>
    </location>
</feature>
<accession>A0AAN9KHZ4</accession>
<comment type="subcellular location">
    <subcellularLocation>
        <location evidence="1 8">Membrane</location>
        <topology evidence="1 8">Multi-pass membrane protein</topology>
    </subcellularLocation>
</comment>
<evidence type="ECO:0000256" key="4">
    <source>
        <dbReference type="ARBA" id="ARBA00022692"/>
    </source>
</evidence>
<name>A0AAN9KHZ4_CLITE</name>
<comment type="similarity">
    <text evidence="2 8">Belongs to the ZIP transporter (TC 2.A.5) family.</text>
</comment>
<dbReference type="PANTHER" id="PTHR11040:SF35">
    <property type="entry name" value="ZINC TRANSPORTER 5"/>
    <property type="match status" value="1"/>
</dbReference>
<keyword evidence="5 8" id="KW-1133">Transmembrane helix</keyword>
<dbReference type="AlphaFoldDB" id="A0AAN9KHZ4"/>
<feature type="transmembrane region" description="Helical" evidence="8">
    <location>
        <begin position="93"/>
        <end position="111"/>
    </location>
</feature>
<evidence type="ECO:0000256" key="8">
    <source>
        <dbReference type="RuleBase" id="RU362088"/>
    </source>
</evidence>
<feature type="transmembrane region" description="Helical" evidence="8">
    <location>
        <begin position="348"/>
        <end position="371"/>
    </location>
</feature>
<dbReference type="NCBIfam" id="TIGR00820">
    <property type="entry name" value="zip"/>
    <property type="match status" value="1"/>
</dbReference>
<dbReference type="PANTHER" id="PTHR11040">
    <property type="entry name" value="ZINC/IRON TRANSPORTER"/>
    <property type="match status" value="1"/>
</dbReference>
<evidence type="ECO:0000256" key="3">
    <source>
        <dbReference type="ARBA" id="ARBA00022448"/>
    </source>
</evidence>
<keyword evidence="10" id="KW-1185">Reference proteome</keyword>
<dbReference type="InterPro" id="IPR004698">
    <property type="entry name" value="Zn/Fe_permease_fun/pln"/>
</dbReference>
<dbReference type="Proteomes" id="UP001359559">
    <property type="component" value="Unassembled WGS sequence"/>
</dbReference>
<reference evidence="9 10" key="1">
    <citation type="submission" date="2024-01" db="EMBL/GenBank/DDBJ databases">
        <title>The genomes of 5 underutilized Papilionoideae crops provide insights into root nodulation and disease resistance.</title>
        <authorList>
            <person name="Yuan L."/>
        </authorList>
    </citation>
    <scope>NUCLEOTIDE SEQUENCE [LARGE SCALE GENOMIC DNA]</scope>
    <source>
        <strain evidence="9">LY-2023</strain>
        <tissue evidence="9">Leaf</tissue>
    </source>
</reference>
<keyword evidence="4 8" id="KW-0812">Transmembrane</keyword>
<keyword evidence="3 8" id="KW-0813">Transport</keyword>
<comment type="caution">
    <text evidence="9">The sequence shown here is derived from an EMBL/GenBank/DDBJ whole genome shotgun (WGS) entry which is preliminary data.</text>
</comment>
<organism evidence="9 10">
    <name type="scientific">Clitoria ternatea</name>
    <name type="common">Butterfly pea</name>
    <dbReference type="NCBI Taxonomy" id="43366"/>
    <lineage>
        <taxon>Eukaryota</taxon>
        <taxon>Viridiplantae</taxon>
        <taxon>Streptophyta</taxon>
        <taxon>Embryophyta</taxon>
        <taxon>Tracheophyta</taxon>
        <taxon>Spermatophyta</taxon>
        <taxon>Magnoliopsida</taxon>
        <taxon>eudicotyledons</taxon>
        <taxon>Gunneridae</taxon>
        <taxon>Pentapetalae</taxon>
        <taxon>rosids</taxon>
        <taxon>fabids</taxon>
        <taxon>Fabales</taxon>
        <taxon>Fabaceae</taxon>
        <taxon>Papilionoideae</taxon>
        <taxon>50 kb inversion clade</taxon>
        <taxon>NPAAA clade</taxon>
        <taxon>indigoferoid/millettioid clade</taxon>
        <taxon>Phaseoleae</taxon>
        <taxon>Clitoria</taxon>
    </lineage>
</organism>
<keyword evidence="6 8" id="KW-0406">Ion transport</keyword>
<dbReference type="Pfam" id="PF02535">
    <property type="entry name" value="Zip"/>
    <property type="match status" value="2"/>
</dbReference>
<dbReference type="EMBL" id="JAYKXN010000001">
    <property type="protein sequence ID" value="KAK7316522.1"/>
    <property type="molecule type" value="Genomic_DNA"/>
</dbReference>
<evidence type="ECO:0000256" key="2">
    <source>
        <dbReference type="ARBA" id="ARBA00006939"/>
    </source>
</evidence>
<feature type="transmembrane region" description="Helical" evidence="8">
    <location>
        <begin position="383"/>
        <end position="407"/>
    </location>
</feature>
<evidence type="ECO:0000256" key="1">
    <source>
        <dbReference type="ARBA" id="ARBA00004141"/>
    </source>
</evidence>
<dbReference type="InterPro" id="IPR003689">
    <property type="entry name" value="ZIP"/>
</dbReference>
<feature type="transmembrane region" description="Helical" evidence="8">
    <location>
        <begin position="39"/>
        <end position="58"/>
    </location>
</feature>
<feature type="transmembrane region" description="Helical" evidence="8">
    <location>
        <begin position="131"/>
        <end position="153"/>
    </location>
</feature>
<evidence type="ECO:0000256" key="5">
    <source>
        <dbReference type="ARBA" id="ARBA00022989"/>
    </source>
</evidence>
<dbReference type="GO" id="GO:0005385">
    <property type="term" value="F:zinc ion transmembrane transporter activity"/>
    <property type="evidence" value="ECO:0007669"/>
    <property type="project" value="InterPro"/>
</dbReference>
<gene>
    <name evidence="9" type="ORF">RJT34_00050</name>
</gene>
<evidence type="ECO:0000256" key="6">
    <source>
        <dbReference type="ARBA" id="ARBA00023065"/>
    </source>
</evidence>
<dbReference type="GO" id="GO:0005886">
    <property type="term" value="C:plasma membrane"/>
    <property type="evidence" value="ECO:0007669"/>
    <property type="project" value="TreeGrafter"/>
</dbReference>
<keyword evidence="7 8" id="KW-0472">Membrane</keyword>
<proteinExistence type="inferred from homology"/>